<dbReference type="CDD" id="cd18563">
    <property type="entry name" value="ABC_6TM_exporter_like"/>
    <property type="match status" value="1"/>
</dbReference>
<dbReference type="Gene3D" id="3.40.50.300">
    <property type="entry name" value="P-loop containing nucleotide triphosphate hydrolases"/>
    <property type="match status" value="1"/>
</dbReference>
<dbReference type="GO" id="GO:0005524">
    <property type="term" value="F:ATP binding"/>
    <property type="evidence" value="ECO:0007669"/>
    <property type="project" value="UniProtKB-KW"/>
</dbReference>
<keyword evidence="12" id="KW-1185">Reference proteome</keyword>
<dbReference type="InterPro" id="IPR003439">
    <property type="entry name" value="ABC_transporter-like_ATP-bd"/>
</dbReference>
<evidence type="ECO:0000256" key="8">
    <source>
        <dbReference type="SAM" id="Phobius"/>
    </source>
</evidence>
<feature type="transmembrane region" description="Helical" evidence="8">
    <location>
        <begin position="176"/>
        <end position="200"/>
    </location>
</feature>
<dbReference type="InterPro" id="IPR036640">
    <property type="entry name" value="ABC1_TM_sf"/>
</dbReference>
<dbReference type="PROSITE" id="PS50929">
    <property type="entry name" value="ABC_TM1F"/>
    <property type="match status" value="1"/>
</dbReference>
<dbReference type="InterPro" id="IPR017871">
    <property type="entry name" value="ABC_transporter-like_CS"/>
</dbReference>
<dbReference type="AlphaFoldDB" id="A0A7W9W987"/>
<dbReference type="SMART" id="SM00382">
    <property type="entry name" value="AAA"/>
    <property type="match status" value="1"/>
</dbReference>
<feature type="transmembrane region" description="Helical" evidence="8">
    <location>
        <begin position="220"/>
        <end position="240"/>
    </location>
</feature>
<feature type="transmembrane region" description="Helical" evidence="8">
    <location>
        <begin position="431"/>
        <end position="448"/>
    </location>
</feature>
<evidence type="ECO:0000313" key="12">
    <source>
        <dbReference type="Proteomes" id="UP000520814"/>
    </source>
</evidence>
<evidence type="ECO:0000256" key="4">
    <source>
        <dbReference type="ARBA" id="ARBA00022741"/>
    </source>
</evidence>
<reference evidence="11 12" key="1">
    <citation type="submission" date="2020-08" db="EMBL/GenBank/DDBJ databases">
        <title>Genomic Encyclopedia of Type Strains, Phase IV (KMG-IV): sequencing the most valuable type-strain genomes for metagenomic binning, comparative biology and taxonomic classification.</title>
        <authorList>
            <person name="Goeker M."/>
        </authorList>
    </citation>
    <scope>NUCLEOTIDE SEQUENCE [LARGE SCALE GENOMIC DNA]</scope>
    <source>
        <strain evidence="11 12">DSM 23562</strain>
    </source>
</reference>
<feature type="transmembrane region" description="Helical" evidence="8">
    <location>
        <begin position="403"/>
        <end position="425"/>
    </location>
</feature>
<evidence type="ECO:0000256" key="6">
    <source>
        <dbReference type="ARBA" id="ARBA00022989"/>
    </source>
</evidence>
<evidence type="ECO:0000256" key="1">
    <source>
        <dbReference type="ARBA" id="ARBA00004651"/>
    </source>
</evidence>
<dbReference type="SUPFAM" id="SSF90123">
    <property type="entry name" value="ABC transporter transmembrane region"/>
    <property type="match status" value="1"/>
</dbReference>
<sequence length="751" mass="82864">MAMLEELPASVEAALKAQRNGHGTDPLTLAVKADINTSGVIGERWVTMDADAIRVFSPDGSTAHLDLMIPVSEIKGAKTESLVGGGALTVQKGSDVIELARYTTPLGGRMAGVARVMEAIAKGRDLPDAELEEVEKLCPKCSRALPKDSDVCRFCFDKRATFTRLLGYAKGYKWQAILVTILMIGGTGLQLLPGIIVKNLTDDVLMPREQIAESVRTAGLIYWVAVMIGATVLGLVLGIVRARLTAYLSLTMTKQIRTETYATLQKLGLSYYDKRQSGALLNRVTSDVNELNNFLVDGLQMLVVNGLMLIGTLVIVFSQNWWLACLVLIPVPLVILGTTKIWKFLWGRLEKLWNLRSSMTASIAVALNGTRVVKAFAQEDREMKRFHDKVGALYNANLDLENWWATLLPILGFLMTSGGFIVWYVGGKQVIAGQITFGTLNMFFYYLGQLYGPLQGMTRIADWLGRVLTSAERVFEVMDTQPDVADTNDSVPLPNMKGELVFENVSFGYDKARRVLENVDLHVMPGEMIGLVGHSGAGKSTIINLISRFYDPSEGRILIDGIEMKKVKLQDLRSQMGVVLQEPFLFPGTIAENIAYGKADATREQIMRAAKAANAHDFILRFPDGYDSLVGERGARLSGGERQRISIARAILHDPKVLILDEATASVDTETEKQIQEAIQRLIAGRTTFAIAHRLSTLRNADRLVVIEKGRVAEMGTHAELMEKDNGIFRKLVEMQMEVNKLKAENLVLED</sequence>
<dbReference type="Proteomes" id="UP000520814">
    <property type="component" value="Unassembled WGS sequence"/>
</dbReference>
<evidence type="ECO:0000259" key="10">
    <source>
        <dbReference type="PROSITE" id="PS50929"/>
    </source>
</evidence>
<dbReference type="PANTHER" id="PTHR43394">
    <property type="entry name" value="ATP-DEPENDENT PERMEASE MDL1, MITOCHONDRIAL"/>
    <property type="match status" value="1"/>
</dbReference>
<keyword evidence="6 8" id="KW-1133">Transmembrane helix</keyword>
<name>A0A7W9W987_ARMRO</name>
<comment type="subcellular location">
    <subcellularLocation>
        <location evidence="1">Cell membrane</location>
        <topology evidence="1">Multi-pass membrane protein</topology>
    </subcellularLocation>
</comment>
<dbReference type="PROSITE" id="PS00211">
    <property type="entry name" value="ABC_TRANSPORTER_1"/>
    <property type="match status" value="1"/>
</dbReference>
<evidence type="ECO:0000259" key="9">
    <source>
        <dbReference type="PROSITE" id="PS50893"/>
    </source>
</evidence>
<keyword evidence="2" id="KW-0813">Transport</keyword>
<feature type="domain" description="ABC transmembrane type-1" evidence="10">
    <location>
        <begin position="177"/>
        <end position="459"/>
    </location>
</feature>
<keyword evidence="5 11" id="KW-0067">ATP-binding</keyword>
<feature type="domain" description="ABC transporter" evidence="9">
    <location>
        <begin position="500"/>
        <end position="734"/>
    </location>
</feature>
<dbReference type="Pfam" id="PF00005">
    <property type="entry name" value="ABC_tran"/>
    <property type="match status" value="1"/>
</dbReference>
<keyword evidence="3 8" id="KW-0812">Transmembrane</keyword>
<protein>
    <submittedName>
        <fullName evidence="11">ATP-binding cassette subfamily B protein</fullName>
    </submittedName>
</protein>
<dbReference type="Pfam" id="PF00664">
    <property type="entry name" value="ABC_membrane"/>
    <property type="match status" value="1"/>
</dbReference>
<dbReference type="EMBL" id="JACHGW010000005">
    <property type="protein sequence ID" value="MBB6052935.1"/>
    <property type="molecule type" value="Genomic_DNA"/>
</dbReference>
<keyword evidence="4" id="KW-0547">Nucleotide-binding</keyword>
<dbReference type="FunFam" id="3.40.50.300:FF:000287">
    <property type="entry name" value="Multidrug ABC transporter ATP-binding protein"/>
    <property type="match status" value="1"/>
</dbReference>
<dbReference type="PANTHER" id="PTHR43394:SF1">
    <property type="entry name" value="ATP-BINDING CASSETTE SUB-FAMILY B MEMBER 10, MITOCHONDRIAL"/>
    <property type="match status" value="1"/>
</dbReference>
<dbReference type="InterPro" id="IPR027417">
    <property type="entry name" value="P-loop_NTPase"/>
</dbReference>
<dbReference type="RefSeq" id="WP_184202740.1">
    <property type="nucleotide sequence ID" value="NZ_JACHGW010000005.1"/>
</dbReference>
<evidence type="ECO:0000256" key="7">
    <source>
        <dbReference type="ARBA" id="ARBA00023136"/>
    </source>
</evidence>
<evidence type="ECO:0000256" key="2">
    <source>
        <dbReference type="ARBA" id="ARBA00022448"/>
    </source>
</evidence>
<dbReference type="GO" id="GO:0005886">
    <property type="term" value="C:plasma membrane"/>
    <property type="evidence" value="ECO:0007669"/>
    <property type="project" value="UniProtKB-SubCell"/>
</dbReference>
<keyword evidence="7 8" id="KW-0472">Membrane</keyword>
<gene>
    <name evidence="11" type="ORF">HNQ39_004767</name>
</gene>
<dbReference type="InterPro" id="IPR003593">
    <property type="entry name" value="AAA+_ATPase"/>
</dbReference>
<dbReference type="GO" id="GO:0015421">
    <property type="term" value="F:ABC-type oligopeptide transporter activity"/>
    <property type="evidence" value="ECO:0007669"/>
    <property type="project" value="TreeGrafter"/>
</dbReference>
<comment type="caution">
    <text evidence="11">The sequence shown here is derived from an EMBL/GenBank/DDBJ whole genome shotgun (WGS) entry which is preliminary data.</text>
</comment>
<evidence type="ECO:0000256" key="3">
    <source>
        <dbReference type="ARBA" id="ARBA00022692"/>
    </source>
</evidence>
<proteinExistence type="predicted"/>
<evidence type="ECO:0000313" key="11">
    <source>
        <dbReference type="EMBL" id="MBB6052935.1"/>
    </source>
</evidence>
<dbReference type="InterPro" id="IPR039421">
    <property type="entry name" value="Type_1_exporter"/>
</dbReference>
<accession>A0A7W9W987</accession>
<dbReference type="PROSITE" id="PS50893">
    <property type="entry name" value="ABC_TRANSPORTER_2"/>
    <property type="match status" value="1"/>
</dbReference>
<dbReference type="InterPro" id="IPR011527">
    <property type="entry name" value="ABC1_TM_dom"/>
</dbReference>
<dbReference type="Gene3D" id="1.20.1560.10">
    <property type="entry name" value="ABC transporter type 1, transmembrane domain"/>
    <property type="match status" value="1"/>
</dbReference>
<evidence type="ECO:0000256" key="5">
    <source>
        <dbReference type="ARBA" id="ARBA00022840"/>
    </source>
</evidence>
<dbReference type="GO" id="GO:0016887">
    <property type="term" value="F:ATP hydrolysis activity"/>
    <property type="evidence" value="ECO:0007669"/>
    <property type="project" value="InterPro"/>
</dbReference>
<feature type="transmembrane region" description="Helical" evidence="8">
    <location>
        <begin position="321"/>
        <end position="342"/>
    </location>
</feature>
<organism evidence="11 12">
    <name type="scientific">Armatimonas rosea</name>
    <dbReference type="NCBI Taxonomy" id="685828"/>
    <lineage>
        <taxon>Bacteria</taxon>
        <taxon>Bacillati</taxon>
        <taxon>Armatimonadota</taxon>
        <taxon>Armatimonadia</taxon>
        <taxon>Armatimonadales</taxon>
        <taxon>Armatimonadaceae</taxon>
        <taxon>Armatimonas</taxon>
    </lineage>
</organism>
<feature type="transmembrane region" description="Helical" evidence="8">
    <location>
        <begin position="294"/>
        <end position="315"/>
    </location>
</feature>
<dbReference type="SUPFAM" id="SSF52540">
    <property type="entry name" value="P-loop containing nucleoside triphosphate hydrolases"/>
    <property type="match status" value="1"/>
</dbReference>